<dbReference type="Pfam" id="PF00650">
    <property type="entry name" value="CRAL_TRIO"/>
    <property type="match status" value="1"/>
</dbReference>
<dbReference type="SMART" id="SM01100">
    <property type="entry name" value="CRAL_TRIO_N"/>
    <property type="match status" value="1"/>
</dbReference>
<dbReference type="SUPFAM" id="SSF52087">
    <property type="entry name" value="CRAL/TRIO domain"/>
    <property type="match status" value="1"/>
</dbReference>
<evidence type="ECO:0000259" key="1">
    <source>
        <dbReference type="PROSITE" id="PS50191"/>
    </source>
</evidence>
<dbReference type="Gene3D" id="3.40.525.10">
    <property type="entry name" value="CRAL-TRIO lipid binding domain"/>
    <property type="match status" value="1"/>
</dbReference>
<dbReference type="AlphaFoldDB" id="A0AAW2HXG4"/>
<protein>
    <recommendedName>
        <fullName evidence="1">CRAL-TRIO domain-containing protein</fullName>
    </recommendedName>
</protein>
<dbReference type="SUPFAM" id="SSF46938">
    <property type="entry name" value="CRAL/TRIO N-terminal domain"/>
    <property type="match status" value="1"/>
</dbReference>
<dbReference type="InterPro" id="IPR001251">
    <property type="entry name" value="CRAL-TRIO_dom"/>
</dbReference>
<dbReference type="InterPro" id="IPR036273">
    <property type="entry name" value="CRAL/TRIO_N_dom_sf"/>
</dbReference>
<dbReference type="GO" id="GO:1902936">
    <property type="term" value="F:phosphatidylinositol bisphosphate binding"/>
    <property type="evidence" value="ECO:0007669"/>
    <property type="project" value="TreeGrafter"/>
</dbReference>
<proteinExistence type="predicted"/>
<dbReference type="InterPro" id="IPR036865">
    <property type="entry name" value="CRAL-TRIO_dom_sf"/>
</dbReference>
<name>A0AAW2HXG4_9NEOP</name>
<accession>A0AAW2HXG4</accession>
<dbReference type="CDD" id="cd00170">
    <property type="entry name" value="SEC14"/>
    <property type="match status" value="1"/>
</dbReference>
<dbReference type="PANTHER" id="PTHR10174:SF212">
    <property type="entry name" value="MIP26555P1"/>
    <property type="match status" value="1"/>
</dbReference>
<dbReference type="Gene3D" id="1.10.8.20">
    <property type="entry name" value="N-terminal domain of phosphatidylinositol transfer protein sec14p"/>
    <property type="match status" value="1"/>
</dbReference>
<dbReference type="PROSITE" id="PS50191">
    <property type="entry name" value="CRAL_TRIO"/>
    <property type="match status" value="1"/>
</dbReference>
<gene>
    <name evidence="2" type="ORF">PYX00_006885</name>
</gene>
<evidence type="ECO:0000313" key="2">
    <source>
        <dbReference type="EMBL" id="KAL0274472.1"/>
    </source>
</evidence>
<dbReference type="PRINTS" id="PR00180">
    <property type="entry name" value="CRETINALDHBP"/>
</dbReference>
<comment type="caution">
    <text evidence="2">The sequence shown here is derived from an EMBL/GenBank/DDBJ whole genome shotgun (WGS) entry which is preliminary data.</text>
</comment>
<dbReference type="Gene3D" id="1.20.5.1200">
    <property type="entry name" value="Alpha-tocopherol transfer"/>
    <property type="match status" value="1"/>
</dbReference>
<sequence>MPPKIAIEQDPLTPELVEKAERELRETPERRQESLEELRKLLKDDGTLHYKTTDDILLRYLRPTKFYPKSALSLMKREAEFKAKHQEILKDLMPEQLERILLNENVINVFADRDQLGRRVLLYRAGKAWDTGRVSPDQVFQMFYLVHQGALLEPATQVNGVVVILDFDGLGMSQVLALNPTFSRRLLAFIQEAMPLRLKEVHIVNQPWLFGMVWKLFQPLVKEKLRKRLHFHGTKLQELHKFMQKEYLPEDYGGSLPKMDYSSKDWYPVLRSLDKFIRENNTFGLVMK</sequence>
<organism evidence="2">
    <name type="scientific">Menopon gallinae</name>
    <name type="common">poultry shaft louse</name>
    <dbReference type="NCBI Taxonomy" id="328185"/>
    <lineage>
        <taxon>Eukaryota</taxon>
        <taxon>Metazoa</taxon>
        <taxon>Ecdysozoa</taxon>
        <taxon>Arthropoda</taxon>
        <taxon>Hexapoda</taxon>
        <taxon>Insecta</taxon>
        <taxon>Pterygota</taxon>
        <taxon>Neoptera</taxon>
        <taxon>Paraneoptera</taxon>
        <taxon>Psocodea</taxon>
        <taxon>Troctomorpha</taxon>
        <taxon>Phthiraptera</taxon>
        <taxon>Amblycera</taxon>
        <taxon>Menoponidae</taxon>
        <taxon>Menopon</taxon>
    </lineage>
</organism>
<dbReference type="PANTHER" id="PTHR10174">
    <property type="entry name" value="ALPHA-TOCOPHEROL TRANSFER PROTEIN-RELATED"/>
    <property type="match status" value="1"/>
</dbReference>
<feature type="domain" description="CRAL-TRIO" evidence="1">
    <location>
        <begin position="98"/>
        <end position="260"/>
    </location>
</feature>
<dbReference type="SMART" id="SM00516">
    <property type="entry name" value="SEC14"/>
    <property type="match status" value="1"/>
</dbReference>
<reference evidence="2" key="1">
    <citation type="journal article" date="2024" name="Gigascience">
        <title>Chromosome-level genome of the poultry shaft louse Menopon gallinae provides insight into the host-switching and adaptive evolution of parasitic lice.</title>
        <authorList>
            <person name="Xu Y."/>
            <person name="Ma L."/>
            <person name="Liu S."/>
            <person name="Liang Y."/>
            <person name="Liu Q."/>
            <person name="He Z."/>
            <person name="Tian L."/>
            <person name="Duan Y."/>
            <person name="Cai W."/>
            <person name="Li H."/>
            <person name="Song F."/>
        </authorList>
    </citation>
    <scope>NUCLEOTIDE SEQUENCE</scope>
    <source>
        <strain evidence="2">Cailab_2023a</strain>
    </source>
</reference>
<dbReference type="InterPro" id="IPR011074">
    <property type="entry name" value="CRAL/TRIO_N_dom"/>
</dbReference>
<dbReference type="GO" id="GO:0016020">
    <property type="term" value="C:membrane"/>
    <property type="evidence" value="ECO:0007669"/>
    <property type="project" value="TreeGrafter"/>
</dbReference>
<dbReference type="EMBL" id="JARGDH010000003">
    <property type="protein sequence ID" value="KAL0274472.1"/>
    <property type="molecule type" value="Genomic_DNA"/>
</dbReference>